<dbReference type="PANTHER" id="PTHR10584:SF166">
    <property type="entry name" value="RIBOKINASE"/>
    <property type="match status" value="1"/>
</dbReference>
<comment type="caution">
    <text evidence="11">The sequence shown here is derived from an EMBL/GenBank/DDBJ whole genome shotgun (WGS) entry which is preliminary data.</text>
</comment>
<dbReference type="EMBL" id="SPOF01000004">
    <property type="protein sequence ID" value="TIB16326.1"/>
    <property type="molecule type" value="Genomic_DNA"/>
</dbReference>
<comment type="cofactor">
    <cofactor evidence="9">
        <name>Mg(2+)</name>
        <dbReference type="ChEBI" id="CHEBI:18420"/>
    </cofactor>
    <text evidence="9">Requires a divalent cation, most likely magnesium in vivo, as an electrophilic catalyst to aid phosphoryl group transfer. It is the chelate of the metal and the nucleotide that is the actual substrate.</text>
</comment>
<dbReference type="AlphaFoldDB" id="A0A4T0IFW9"/>
<evidence type="ECO:0000259" key="10">
    <source>
        <dbReference type="Pfam" id="PF00294"/>
    </source>
</evidence>
<dbReference type="EC" id="2.7.1.15" evidence="9"/>
<evidence type="ECO:0000256" key="6">
    <source>
        <dbReference type="ARBA" id="ARBA00022842"/>
    </source>
</evidence>
<evidence type="ECO:0000313" key="11">
    <source>
        <dbReference type="EMBL" id="TIB16326.1"/>
    </source>
</evidence>
<dbReference type="Pfam" id="PF00294">
    <property type="entry name" value="PfkB"/>
    <property type="match status" value="1"/>
</dbReference>
<evidence type="ECO:0000313" key="12">
    <source>
        <dbReference type="Proteomes" id="UP000306954"/>
    </source>
</evidence>
<feature type="binding site" evidence="9">
    <location>
        <begin position="9"/>
        <end position="11"/>
    </location>
    <ligand>
        <name>substrate</name>
    </ligand>
</feature>
<keyword evidence="5 9" id="KW-0067">ATP-binding</keyword>
<feature type="binding site" evidence="9">
    <location>
        <position position="309"/>
    </location>
    <ligand>
        <name>K(+)</name>
        <dbReference type="ChEBI" id="CHEBI:29103"/>
    </ligand>
</feature>
<feature type="binding site" evidence="9">
    <location>
        <position position="307"/>
    </location>
    <ligand>
        <name>K(+)</name>
        <dbReference type="ChEBI" id="CHEBI:29103"/>
    </ligand>
</feature>
<feature type="binding site" evidence="9">
    <location>
        <begin position="231"/>
        <end position="236"/>
    </location>
    <ligand>
        <name>ATP</name>
        <dbReference type="ChEBI" id="CHEBI:30616"/>
    </ligand>
</feature>
<comment type="function">
    <text evidence="9">Catalyzes the phosphorylation of ribose at O-5 in a reaction requiring ATP and magnesium. The resulting D-ribose-5-phosphate can then be used either for sythesis of nucleotides, histidine, and tryptophan, or as a component of the pentose phosphate pathway.</text>
</comment>
<evidence type="ECO:0000256" key="9">
    <source>
        <dbReference type="HAMAP-Rule" id="MF_03215"/>
    </source>
</evidence>
<dbReference type="Proteomes" id="UP000306954">
    <property type="component" value="Unassembled WGS sequence"/>
</dbReference>
<feature type="domain" description="Carbohydrate kinase PfkB" evidence="10">
    <location>
        <begin position="3"/>
        <end position="315"/>
    </location>
</feature>
<comment type="catalytic activity">
    <reaction evidence="9">
        <text>D-ribose + ATP = D-ribose 5-phosphate + ADP + H(+)</text>
        <dbReference type="Rhea" id="RHEA:13697"/>
        <dbReference type="ChEBI" id="CHEBI:15378"/>
        <dbReference type="ChEBI" id="CHEBI:30616"/>
        <dbReference type="ChEBI" id="CHEBI:47013"/>
        <dbReference type="ChEBI" id="CHEBI:78346"/>
        <dbReference type="ChEBI" id="CHEBI:456216"/>
        <dbReference type="EC" id="2.7.1.15"/>
    </reaction>
</comment>
<keyword evidence="6 9" id="KW-0460">Magnesium</keyword>
<keyword evidence="7 9" id="KW-0630">Potassium</keyword>
<keyword evidence="2 9" id="KW-0479">Metal-binding</keyword>
<comment type="pathway">
    <text evidence="9">Carbohydrate metabolism; D-ribose degradation; D-ribose 5-phosphate from beta-D-ribopyranose: step 2/2.</text>
</comment>
<feature type="binding site" evidence="9">
    <location>
        <begin position="266"/>
        <end position="267"/>
    </location>
    <ligand>
        <name>ATP</name>
        <dbReference type="ChEBI" id="CHEBI:30616"/>
    </ligand>
</feature>
<dbReference type="InterPro" id="IPR029056">
    <property type="entry name" value="Ribokinase-like"/>
</dbReference>
<proteinExistence type="inferred from homology"/>
<comment type="similarity">
    <text evidence="9">Belongs to the carbohydrate kinase PfkB family. Ribokinase subfamily.</text>
</comment>
<dbReference type="SUPFAM" id="SSF53613">
    <property type="entry name" value="Ribokinase-like"/>
    <property type="match status" value="1"/>
</dbReference>
<evidence type="ECO:0000256" key="7">
    <source>
        <dbReference type="ARBA" id="ARBA00022958"/>
    </source>
</evidence>
<feature type="binding site" evidence="9">
    <location>
        <position position="304"/>
    </location>
    <ligand>
        <name>K(+)</name>
        <dbReference type="ChEBI" id="CHEBI:29103"/>
    </ligand>
</feature>
<dbReference type="UniPathway" id="UPA00916">
    <property type="reaction ID" value="UER00889"/>
</dbReference>
<dbReference type="GO" id="GO:0005524">
    <property type="term" value="F:ATP binding"/>
    <property type="evidence" value="ECO:0007669"/>
    <property type="project" value="UniProtKB-UniRule"/>
</dbReference>
<comment type="subcellular location">
    <subcellularLocation>
        <location evidence="9">Cytoplasm</location>
    </subcellularLocation>
    <subcellularLocation>
        <location evidence="9">Nucleus</location>
    </subcellularLocation>
</comment>
<keyword evidence="8 9" id="KW-0119">Carbohydrate metabolism</keyword>
<reference evidence="11 12" key="1">
    <citation type="submission" date="2019-03" db="EMBL/GenBank/DDBJ databases">
        <title>Sequencing 23 genomes of Wallemia ichthyophaga.</title>
        <authorList>
            <person name="Gostincar C."/>
        </authorList>
    </citation>
    <scope>NUCLEOTIDE SEQUENCE [LARGE SCALE GENOMIC DNA]</scope>
    <source>
        <strain evidence="11 12">EXF-8621</strain>
    </source>
</reference>
<dbReference type="HAMAP" id="MF_01987">
    <property type="entry name" value="Ribokinase"/>
    <property type="match status" value="1"/>
</dbReference>
<dbReference type="GO" id="GO:0005737">
    <property type="term" value="C:cytoplasm"/>
    <property type="evidence" value="ECO:0007669"/>
    <property type="project" value="UniProtKB-SubCell"/>
</dbReference>
<organism evidence="11 12">
    <name type="scientific">Wallemia ichthyophaga</name>
    <dbReference type="NCBI Taxonomy" id="245174"/>
    <lineage>
        <taxon>Eukaryota</taxon>
        <taxon>Fungi</taxon>
        <taxon>Dikarya</taxon>
        <taxon>Basidiomycota</taxon>
        <taxon>Wallemiomycotina</taxon>
        <taxon>Wallemiomycetes</taxon>
        <taxon>Wallemiales</taxon>
        <taxon>Wallemiaceae</taxon>
        <taxon>Wallemia</taxon>
    </lineage>
</organism>
<dbReference type="InterPro" id="IPR002139">
    <property type="entry name" value="Ribo/fructo_kinase"/>
</dbReference>
<feature type="binding site" evidence="9">
    <location>
        <position position="180"/>
    </location>
    <ligand>
        <name>ATP</name>
        <dbReference type="ChEBI" id="CHEBI:30616"/>
    </ligand>
</feature>
<name>A0A4T0IFW9_WALIC</name>
<comment type="caution">
    <text evidence="9">Lacks conserved residue(s) required for the propagation of feature annotation.</text>
</comment>
<keyword evidence="3 9" id="KW-0547">Nucleotide-binding</keyword>
<feature type="binding site" evidence="9">
    <location>
        <position position="133"/>
    </location>
    <ligand>
        <name>substrate</name>
    </ligand>
</feature>
<keyword evidence="1 9" id="KW-0808">Transferase</keyword>
<dbReference type="PRINTS" id="PR00990">
    <property type="entry name" value="RIBOKINASE"/>
</dbReference>
<evidence type="ECO:0000256" key="4">
    <source>
        <dbReference type="ARBA" id="ARBA00022777"/>
    </source>
</evidence>
<feature type="binding site" evidence="9">
    <location>
        <begin position="37"/>
        <end position="41"/>
    </location>
    <ligand>
        <name>substrate</name>
    </ligand>
</feature>
<comment type="subunit">
    <text evidence="9">Homodimer.</text>
</comment>
<dbReference type="GO" id="GO:0046872">
    <property type="term" value="F:metal ion binding"/>
    <property type="evidence" value="ECO:0007669"/>
    <property type="project" value="UniProtKB-KW"/>
</dbReference>
<dbReference type="InterPro" id="IPR011877">
    <property type="entry name" value="Ribokinase"/>
</dbReference>
<dbReference type="GO" id="GO:0019303">
    <property type="term" value="P:D-ribose catabolic process"/>
    <property type="evidence" value="ECO:0007669"/>
    <property type="project" value="UniProtKB-UniRule"/>
</dbReference>
<feature type="binding site" evidence="9">
    <location>
        <position position="263"/>
    </location>
    <ligand>
        <name>K(+)</name>
        <dbReference type="ChEBI" id="CHEBI:29103"/>
    </ligand>
</feature>
<evidence type="ECO:0000256" key="1">
    <source>
        <dbReference type="ARBA" id="ARBA00022679"/>
    </source>
</evidence>
<evidence type="ECO:0000256" key="5">
    <source>
        <dbReference type="ARBA" id="ARBA00022840"/>
    </source>
</evidence>
<protein>
    <recommendedName>
        <fullName evidence="9">Ribokinase</fullName>
        <shortName evidence="9">RK</shortName>
        <ecNumber evidence="9">2.7.1.15</ecNumber>
    </recommendedName>
</protein>
<keyword evidence="9" id="KW-0963">Cytoplasm</keyword>
<evidence type="ECO:0000256" key="3">
    <source>
        <dbReference type="ARBA" id="ARBA00022741"/>
    </source>
</evidence>
<feature type="active site" description="Proton acceptor" evidence="9">
    <location>
        <position position="267"/>
    </location>
</feature>
<dbReference type="GO" id="GO:0004747">
    <property type="term" value="F:ribokinase activity"/>
    <property type="evidence" value="ECO:0007669"/>
    <property type="project" value="UniProtKB-UniRule"/>
</dbReference>
<accession>A0A4T0IFW9</accession>
<sequence>MALVFGSINVDEFLAVPHIVRPGETISSTHITKKAGGKGANVAVALAKASARVLLAGQIGEDGEWVRALLNTYCVDTTHLLTTASVPSGRATIQISQEGENSIVLYGGSNQMAYGPPLPLSPATISHLLVQEEIVHADTTSAIVHAHNNKIKTVYNPSPLPPSHQLLEFPWHALSYLILNQGEAMDLYNSLVGQVQHAQHAHSHSQQSPQHLLDALTTHPLTASIQGVIITLGSEGLVARVKIDNTPHDYCLPSTKVNAIDTTGAGDTFAGYFVAACMSSSMSTHKSTHIELVLKNAMAAAALAVTKPGAMDAIPILSQVRAHLLTNGIECVL</sequence>
<comment type="activity regulation">
    <text evidence="9">Activated by a monovalent cation that binds near, but not in, the active site. The most likely occupant of the site in vivo is potassium. Ion binding induces a conformational change that may alter substrate affinity.</text>
</comment>
<dbReference type="PANTHER" id="PTHR10584">
    <property type="entry name" value="SUGAR KINASE"/>
    <property type="match status" value="1"/>
</dbReference>
<evidence type="ECO:0000256" key="2">
    <source>
        <dbReference type="ARBA" id="ARBA00022723"/>
    </source>
</evidence>
<feature type="binding site" evidence="9">
    <location>
        <position position="261"/>
    </location>
    <ligand>
        <name>K(+)</name>
        <dbReference type="ChEBI" id="CHEBI:29103"/>
    </ligand>
</feature>
<keyword evidence="9" id="KW-0539">Nucleus</keyword>
<feature type="binding site" evidence="9">
    <location>
        <position position="267"/>
    </location>
    <ligand>
        <name>substrate</name>
    </ligand>
</feature>
<evidence type="ECO:0000256" key="8">
    <source>
        <dbReference type="ARBA" id="ARBA00023277"/>
    </source>
</evidence>
<dbReference type="Gene3D" id="3.40.1190.20">
    <property type="match status" value="1"/>
</dbReference>
<gene>
    <name evidence="11" type="ORF">E3P90_00473</name>
</gene>
<dbReference type="GO" id="GO:0005634">
    <property type="term" value="C:nucleus"/>
    <property type="evidence" value="ECO:0007669"/>
    <property type="project" value="UniProtKB-SubCell"/>
</dbReference>
<dbReference type="InterPro" id="IPR011611">
    <property type="entry name" value="PfkB_dom"/>
</dbReference>
<keyword evidence="4 9" id="KW-0418">Kinase</keyword>